<gene>
    <name evidence="1" type="ORF">RRG08_006051</name>
</gene>
<dbReference type="Proteomes" id="UP001283361">
    <property type="component" value="Unassembled WGS sequence"/>
</dbReference>
<accession>A0AAE0Z3W9</accession>
<sequence length="168" mass="19753">MKAKRETFFPHPNASELKDIIYCVANCNQLGYHCSISAHRGYLCGLSKQYDVVPGGLWKPRTQQVLPADGEYMPRYCVWYKMEEWPTPLYFRDVLKRFLRHSEKNLSLRIIKTVDGCLRMVKKEENGAKRQDKNGDVRKFESYDRSTEVAERMIFRAARTTFCHKGFD</sequence>
<protein>
    <submittedName>
        <fullName evidence="1">Uncharacterized protein</fullName>
    </submittedName>
</protein>
<dbReference type="EMBL" id="JAWDGP010004725">
    <property type="protein sequence ID" value="KAK3762307.1"/>
    <property type="molecule type" value="Genomic_DNA"/>
</dbReference>
<keyword evidence="2" id="KW-1185">Reference proteome</keyword>
<organism evidence="1 2">
    <name type="scientific">Elysia crispata</name>
    <name type="common">lettuce slug</name>
    <dbReference type="NCBI Taxonomy" id="231223"/>
    <lineage>
        <taxon>Eukaryota</taxon>
        <taxon>Metazoa</taxon>
        <taxon>Spiralia</taxon>
        <taxon>Lophotrochozoa</taxon>
        <taxon>Mollusca</taxon>
        <taxon>Gastropoda</taxon>
        <taxon>Heterobranchia</taxon>
        <taxon>Euthyneura</taxon>
        <taxon>Panpulmonata</taxon>
        <taxon>Sacoglossa</taxon>
        <taxon>Placobranchoidea</taxon>
        <taxon>Plakobranchidae</taxon>
        <taxon>Elysia</taxon>
    </lineage>
</organism>
<comment type="caution">
    <text evidence="1">The sequence shown here is derived from an EMBL/GenBank/DDBJ whole genome shotgun (WGS) entry which is preliminary data.</text>
</comment>
<name>A0AAE0Z3W9_9GAST</name>
<evidence type="ECO:0000313" key="1">
    <source>
        <dbReference type="EMBL" id="KAK3762307.1"/>
    </source>
</evidence>
<evidence type="ECO:0000313" key="2">
    <source>
        <dbReference type="Proteomes" id="UP001283361"/>
    </source>
</evidence>
<proteinExistence type="predicted"/>
<dbReference type="AlphaFoldDB" id="A0AAE0Z3W9"/>
<reference evidence="1" key="1">
    <citation type="journal article" date="2023" name="G3 (Bethesda)">
        <title>A reference genome for the long-term kleptoplast-retaining sea slug Elysia crispata morphotype clarki.</title>
        <authorList>
            <person name="Eastman K.E."/>
            <person name="Pendleton A.L."/>
            <person name="Shaikh M.A."/>
            <person name="Suttiyut T."/>
            <person name="Ogas R."/>
            <person name="Tomko P."/>
            <person name="Gavelis G."/>
            <person name="Widhalm J.R."/>
            <person name="Wisecaver J.H."/>
        </authorList>
    </citation>
    <scope>NUCLEOTIDE SEQUENCE</scope>
    <source>
        <strain evidence="1">ECLA1</strain>
    </source>
</reference>